<sequence length="84" mass="9391">MHIKNKKTLIVTALIAICAAPVVASAAPTYTLDVNLASYHTERWARHALNQHNEGAGLTAQFNRDWSISGGWYRNSYRRGSTYL</sequence>
<protein>
    <submittedName>
        <fullName evidence="1">Uncharacterized protein</fullName>
    </submittedName>
</protein>
<reference evidence="1" key="1">
    <citation type="submission" date="2013-08" db="EMBL/GenBank/DDBJ databases">
        <authorList>
            <person name="Mendez C."/>
            <person name="Richter M."/>
            <person name="Ferrer M."/>
            <person name="Sanchez J."/>
        </authorList>
    </citation>
    <scope>NUCLEOTIDE SEQUENCE</scope>
</reference>
<evidence type="ECO:0000313" key="1">
    <source>
        <dbReference type="EMBL" id="EQD55664.1"/>
    </source>
</evidence>
<accession>T1BR15</accession>
<comment type="caution">
    <text evidence="1">The sequence shown here is derived from an EMBL/GenBank/DDBJ whole genome shotgun (WGS) entry which is preliminary data.</text>
</comment>
<dbReference type="AlphaFoldDB" id="T1BR15"/>
<name>T1BR15_9ZZZZ</name>
<dbReference type="EMBL" id="AUZZ01003896">
    <property type="protein sequence ID" value="EQD55664.1"/>
    <property type="molecule type" value="Genomic_DNA"/>
</dbReference>
<gene>
    <name evidence="1" type="ORF">B2A_05592</name>
</gene>
<feature type="non-terminal residue" evidence="1">
    <location>
        <position position="84"/>
    </location>
</feature>
<organism evidence="1">
    <name type="scientific">mine drainage metagenome</name>
    <dbReference type="NCBI Taxonomy" id="410659"/>
    <lineage>
        <taxon>unclassified sequences</taxon>
        <taxon>metagenomes</taxon>
        <taxon>ecological metagenomes</taxon>
    </lineage>
</organism>
<reference evidence="1" key="2">
    <citation type="journal article" date="2014" name="ISME J.">
        <title>Microbial stratification in low pH oxic and suboxic macroscopic growths along an acid mine drainage.</title>
        <authorList>
            <person name="Mendez-Garcia C."/>
            <person name="Mesa V."/>
            <person name="Sprenger R.R."/>
            <person name="Richter M."/>
            <person name="Diez M.S."/>
            <person name="Solano J."/>
            <person name="Bargiela R."/>
            <person name="Golyshina O.V."/>
            <person name="Manteca A."/>
            <person name="Ramos J.L."/>
            <person name="Gallego J.R."/>
            <person name="Llorente I."/>
            <person name="Martins Dos Santos V.A."/>
            <person name="Jensen O.N."/>
            <person name="Pelaez A.I."/>
            <person name="Sanchez J."/>
            <person name="Ferrer M."/>
        </authorList>
    </citation>
    <scope>NUCLEOTIDE SEQUENCE</scope>
</reference>
<proteinExistence type="predicted"/>